<sequence>MPEASLPPAPSSSPPAPPRLVPAPGEIQHGYELPCEERLVRGAPTRLFTFPQGSTDPTRTVVCLPGLGASGRSFAPMRPLAPDWRLLLWTPPPHTPLTHTPLQWNVASLAHPDAGLPGRFALVGSSFGSLVSLAFALEHPERLKALVLVSPVASVQRIRRGAVALSTLVRIPKPFAFLFAPTVARVMGGRYLPPEGRAEIVREARRLSPLEMLRRLKDILDADYLERLEQLRVPTLVLHGGRDKLVPLSSARDVAARIPGARLEVLREASHLPYMSHTDAFNAFVGDFLSQHDT</sequence>
<evidence type="ECO:0000313" key="3">
    <source>
        <dbReference type="EMBL" id="ATB29642.1"/>
    </source>
</evidence>
<evidence type="ECO:0000313" key="4">
    <source>
        <dbReference type="Proteomes" id="UP000217289"/>
    </source>
</evidence>
<dbReference type="EMBL" id="CP022163">
    <property type="protein sequence ID" value="ATB29642.1"/>
    <property type="molecule type" value="Genomic_DNA"/>
</dbReference>
<dbReference type="Gene3D" id="3.40.50.1820">
    <property type="entry name" value="alpha/beta hydrolase"/>
    <property type="match status" value="1"/>
</dbReference>
<dbReference type="Pfam" id="PF12697">
    <property type="entry name" value="Abhydrolase_6"/>
    <property type="match status" value="1"/>
</dbReference>
<keyword evidence="4" id="KW-1185">Reference proteome</keyword>
<dbReference type="InterPro" id="IPR000073">
    <property type="entry name" value="AB_hydrolase_1"/>
</dbReference>
<dbReference type="PRINTS" id="PR00111">
    <property type="entry name" value="ABHYDROLASE"/>
</dbReference>
<dbReference type="KEGG" id="mbd:MEBOL_003097"/>
<dbReference type="OrthoDB" id="5381712at2"/>
<dbReference type="RefSeq" id="WP_095978183.1">
    <property type="nucleotide sequence ID" value="NZ_CP022163.1"/>
</dbReference>
<proteinExistence type="predicted"/>
<reference evidence="3 4" key="1">
    <citation type="submission" date="2017-06" db="EMBL/GenBank/DDBJ databases">
        <authorList>
            <person name="Kim H.J."/>
            <person name="Triplett B.A."/>
        </authorList>
    </citation>
    <scope>NUCLEOTIDE SEQUENCE [LARGE SCALE GENOMIC DNA]</scope>
    <source>
        <strain evidence="3 4">DSM 14713</strain>
    </source>
</reference>
<name>A0A250IEQ3_9BACT</name>
<protein>
    <submittedName>
        <fullName evidence="3">Alpha/beta hydrolase fold protein</fullName>
    </submittedName>
</protein>
<evidence type="ECO:0000259" key="2">
    <source>
        <dbReference type="Pfam" id="PF12697"/>
    </source>
</evidence>
<feature type="domain" description="AB hydrolase-1" evidence="2">
    <location>
        <begin position="61"/>
        <end position="283"/>
    </location>
</feature>
<dbReference type="AlphaFoldDB" id="A0A250IEQ3"/>
<feature type="region of interest" description="Disordered" evidence="1">
    <location>
        <begin position="1"/>
        <end position="26"/>
    </location>
</feature>
<gene>
    <name evidence="3" type="ORF">MEBOL_003097</name>
</gene>
<organism evidence="3 4">
    <name type="scientific">Melittangium boletus DSM 14713</name>
    <dbReference type="NCBI Taxonomy" id="1294270"/>
    <lineage>
        <taxon>Bacteria</taxon>
        <taxon>Pseudomonadati</taxon>
        <taxon>Myxococcota</taxon>
        <taxon>Myxococcia</taxon>
        <taxon>Myxococcales</taxon>
        <taxon>Cystobacterineae</taxon>
        <taxon>Archangiaceae</taxon>
        <taxon>Melittangium</taxon>
    </lineage>
</organism>
<dbReference type="PANTHER" id="PTHR43689:SF8">
    <property type="entry name" value="ALPHA_BETA-HYDROLASES SUPERFAMILY PROTEIN"/>
    <property type="match status" value="1"/>
</dbReference>
<dbReference type="InterPro" id="IPR029058">
    <property type="entry name" value="AB_hydrolase_fold"/>
</dbReference>
<evidence type="ECO:0000256" key="1">
    <source>
        <dbReference type="SAM" id="MobiDB-lite"/>
    </source>
</evidence>
<dbReference type="PANTHER" id="PTHR43689">
    <property type="entry name" value="HYDROLASE"/>
    <property type="match status" value="1"/>
</dbReference>
<dbReference type="Proteomes" id="UP000217289">
    <property type="component" value="Chromosome"/>
</dbReference>
<accession>A0A250IEQ3</accession>
<feature type="compositionally biased region" description="Pro residues" evidence="1">
    <location>
        <begin position="1"/>
        <end position="21"/>
    </location>
</feature>
<dbReference type="SUPFAM" id="SSF53474">
    <property type="entry name" value="alpha/beta-Hydrolases"/>
    <property type="match status" value="1"/>
</dbReference>
<dbReference type="GO" id="GO:0016787">
    <property type="term" value="F:hydrolase activity"/>
    <property type="evidence" value="ECO:0007669"/>
    <property type="project" value="UniProtKB-KW"/>
</dbReference>
<keyword evidence="3" id="KW-0378">Hydrolase</keyword>